<dbReference type="EMBL" id="JAODAN010000005">
    <property type="protein sequence ID" value="KAK1923943.1"/>
    <property type="molecule type" value="Genomic_DNA"/>
</dbReference>
<evidence type="ECO:0000313" key="2">
    <source>
        <dbReference type="EMBL" id="KAK1923943.1"/>
    </source>
</evidence>
<evidence type="ECO:0000313" key="3">
    <source>
        <dbReference type="Proteomes" id="UP001182556"/>
    </source>
</evidence>
<accession>A0AAD9D0T7</accession>
<dbReference type="AlphaFoldDB" id="A0AAD9D0T7"/>
<dbReference type="Proteomes" id="UP001182556">
    <property type="component" value="Unassembled WGS sequence"/>
</dbReference>
<name>A0AAD9D0T7_PAPLA</name>
<feature type="compositionally biased region" description="Pro residues" evidence="1">
    <location>
        <begin position="258"/>
        <end position="269"/>
    </location>
</feature>
<proteinExistence type="predicted"/>
<reference evidence="2" key="1">
    <citation type="submission" date="2023-02" db="EMBL/GenBank/DDBJ databases">
        <title>Identification and recombinant expression of a fungal hydrolase from Papiliotrema laurentii that hydrolyzes apple cutin and clears colloidal polyester polyurethane.</title>
        <authorList>
            <consortium name="DOE Joint Genome Institute"/>
            <person name="Roman V.A."/>
            <person name="Bojanowski C."/>
            <person name="Crable B.R."/>
            <person name="Wagner D.N."/>
            <person name="Hung C.S."/>
            <person name="Nadeau L.J."/>
            <person name="Schratz L."/>
            <person name="Haridas S."/>
            <person name="Pangilinan J."/>
            <person name="Lipzen A."/>
            <person name="Na H."/>
            <person name="Yan M."/>
            <person name="Ng V."/>
            <person name="Grigoriev I.V."/>
            <person name="Spatafora J.W."/>
            <person name="Barlow D."/>
            <person name="Biffinger J."/>
            <person name="Kelley-Loughnane N."/>
            <person name="Varaljay V.A."/>
            <person name="Crookes-Goodson W.J."/>
        </authorList>
    </citation>
    <scope>NUCLEOTIDE SEQUENCE</scope>
    <source>
        <strain evidence="2">5307AH</strain>
    </source>
</reference>
<evidence type="ECO:0000256" key="1">
    <source>
        <dbReference type="SAM" id="MobiDB-lite"/>
    </source>
</evidence>
<sequence>MVSSTEPSVQETNPAKSDHQETKHIPQLQWEVDPEEVPGGQVKVTRSLTEFTPDTLITESTPISGTTQHPGSLDSGKSSSLYDQAVAKNPLVRPPLSWDQLGFQPCNGSQFVWRRGSNLPGLTHKTDAAVTYIFSPVFSILMEKEDKVIYGADVRWFWENPKGEWTQVRDPKNSSLLNSVAGLGMNMSLSLNRELAHKVSQYLSQPEGPDWKGAYDFLAQTAAEHASTGALPRSWKPAKSVWTSEVEISNTSSVDVTPTPPPSSPPEST</sequence>
<feature type="region of interest" description="Disordered" evidence="1">
    <location>
        <begin position="246"/>
        <end position="269"/>
    </location>
</feature>
<feature type="region of interest" description="Disordered" evidence="1">
    <location>
        <begin position="1"/>
        <end position="36"/>
    </location>
</feature>
<keyword evidence="3" id="KW-1185">Reference proteome</keyword>
<protein>
    <submittedName>
        <fullName evidence="2">Uncharacterized protein</fullName>
    </submittedName>
</protein>
<comment type="caution">
    <text evidence="2">The sequence shown here is derived from an EMBL/GenBank/DDBJ whole genome shotgun (WGS) entry which is preliminary data.</text>
</comment>
<feature type="region of interest" description="Disordered" evidence="1">
    <location>
        <begin position="48"/>
        <end position="79"/>
    </location>
</feature>
<feature type="compositionally biased region" description="Polar residues" evidence="1">
    <location>
        <begin position="1"/>
        <end position="15"/>
    </location>
</feature>
<gene>
    <name evidence="2" type="ORF">DB88DRAFT_510324</name>
</gene>
<organism evidence="2 3">
    <name type="scientific">Papiliotrema laurentii</name>
    <name type="common">Cryptococcus laurentii</name>
    <dbReference type="NCBI Taxonomy" id="5418"/>
    <lineage>
        <taxon>Eukaryota</taxon>
        <taxon>Fungi</taxon>
        <taxon>Dikarya</taxon>
        <taxon>Basidiomycota</taxon>
        <taxon>Agaricomycotina</taxon>
        <taxon>Tremellomycetes</taxon>
        <taxon>Tremellales</taxon>
        <taxon>Rhynchogastremaceae</taxon>
        <taxon>Papiliotrema</taxon>
    </lineage>
</organism>